<organism evidence="1 2">
    <name type="scientific">Noviherbaspirillum pedocola</name>
    <dbReference type="NCBI Taxonomy" id="2801341"/>
    <lineage>
        <taxon>Bacteria</taxon>
        <taxon>Pseudomonadati</taxon>
        <taxon>Pseudomonadota</taxon>
        <taxon>Betaproteobacteria</taxon>
        <taxon>Burkholderiales</taxon>
        <taxon>Oxalobacteraceae</taxon>
        <taxon>Noviherbaspirillum</taxon>
    </lineage>
</organism>
<dbReference type="Proteomes" id="UP000622890">
    <property type="component" value="Unassembled WGS sequence"/>
</dbReference>
<dbReference type="RefSeq" id="WP_200592999.1">
    <property type="nucleotide sequence ID" value="NZ_JAEPBG010000006.1"/>
</dbReference>
<sequence length="80" mass="9253">MAKKTIEQAERAFEDSVRDSFLRDRELRALQTAAQEALAALYARQDELVRQAKAEQYITGSTNLEDWLASIRMRVELPRL</sequence>
<evidence type="ECO:0000313" key="2">
    <source>
        <dbReference type="Proteomes" id="UP000622890"/>
    </source>
</evidence>
<proteinExistence type="predicted"/>
<dbReference type="AlphaFoldDB" id="A0A934W6B6"/>
<protein>
    <submittedName>
        <fullName evidence="1">Uncharacterized protein</fullName>
    </submittedName>
</protein>
<comment type="caution">
    <text evidence="1">The sequence shown here is derived from an EMBL/GenBank/DDBJ whole genome shotgun (WGS) entry which is preliminary data.</text>
</comment>
<accession>A0A934W6B6</accession>
<name>A0A934W6B6_9BURK</name>
<dbReference type="EMBL" id="JAEPBG010000006">
    <property type="protein sequence ID" value="MBK4736017.1"/>
    <property type="molecule type" value="Genomic_DNA"/>
</dbReference>
<evidence type="ECO:0000313" key="1">
    <source>
        <dbReference type="EMBL" id="MBK4736017.1"/>
    </source>
</evidence>
<reference evidence="1" key="1">
    <citation type="submission" date="2021-01" db="EMBL/GenBank/DDBJ databases">
        <title>Genome sequence of strain Noviherbaspirillum sp. DKR-6.</title>
        <authorList>
            <person name="Chaudhary D.K."/>
        </authorList>
    </citation>
    <scope>NUCLEOTIDE SEQUENCE</scope>
    <source>
        <strain evidence="1">DKR-6</strain>
    </source>
</reference>
<keyword evidence="2" id="KW-1185">Reference proteome</keyword>
<gene>
    <name evidence="1" type="ORF">JJB74_15455</name>
</gene>